<dbReference type="InterPro" id="IPR050498">
    <property type="entry name" value="Ycf3"/>
</dbReference>
<dbReference type="Pfam" id="PF13431">
    <property type="entry name" value="TPR_17"/>
    <property type="match status" value="1"/>
</dbReference>
<reference evidence="5" key="1">
    <citation type="submission" date="2023-08" db="EMBL/GenBank/DDBJ databases">
        <title>Rhodospirillaceae gen. nov., a novel taxon isolated from the Yangtze River Yuezi River estuary sludge.</title>
        <authorList>
            <person name="Ruan L."/>
        </authorList>
    </citation>
    <scope>NUCLEOTIDE SEQUENCE [LARGE SCALE GENOMIC DNA]</scope>
    <source>
        <strain evidence="5">R-7</strain>
    </source>
</reference>
<keyword evidence="2 3" id="KW-0802">TPR repeat</keyword>
<dbReference type="SUPFAM" id="SSF48452">
    <property type="entry name" value="TPR-like"/>
    <property type="match status" value="1"/>
</dbReference>
<evidence type="ECO:0000256" key="3">
    <source>
        <dbReference type="PROSITE-ProRule" id="PRU00339"/>
    </source>
</evidence>
<dbReference type="RefSeq" id="WP_379955568.1">
    <property type="nucleotide sequence ID" value="NZ_JAUYVI010000003.1"/>
</dbReference>
<sequence>MLAILAAMAQPARADPPPLGAGCDDAVARGVWELAIDLCSPELMPADTPDATKAHILLGRATAYEKTGDSARAAADVAAASQLDPDSADLHAARARVLQAKGQHAAALKEIETAFGKITNPPAAFHVLRAGIFRDLGQDDQALPDLDRAIALDPKYAQAYAMRATIYLARQDNGRAQADIQSATSLTQNCELKAKQQTYVFSCPE</sequence>
<evidence type="ECO:0000256" key="1">
    <source>
        <dbReference type="ARBA" id="ARBA00022737"/>
    </source>
</evidence>
<protein>
    <submittedName>
        <fullName evidence="4">Tetratricopeptide repeat protein</fullName>
    </submittedName>
</protein>
<dbReference type="InterPro" id="IPR019734">
    <property type="entry name" value="TPR_rpt"/>
</dbReference>
<organism evidence="4 5">
    <name type="scientific">Dongia sedimenti</name>
    <dbReference type="NCBI Taxonomy" id="3064282"/>
    <lineage>
        <taxon>Bacteria</taxon>
        <taxon>Pseudomonadati</taxon>
        <taxon>Pseudomonadota</taxon>
        <taxon>Alphaproteobacteria</taxon>
        <taxon>Rhodospirillales</taxon>
        <taxon>Dongiaceae</taxon>
        <taxon>Dongia</taxon>
    </lineage>
</organism>
<proteinExistence type="predicted"/>
<accession>A0ABU0YK71</accession>
<keyword evidence="1" id="KW-0677">Repeat</keyword>
<dbReference type="SMART" id="SM00028">
    <property type="entry name" value="TPR"/>
    <property type="match status" value="4"/>
</dbReference>
<dbReference type="PROSITE" id="PS50005">
    <property type="entry name" value="TPR"/>
    <property type="match status" value="1"/>
</dbReference>
<dbReference type="EMBL" id="JAUYVI010000003">
    <property type="protein sequence ID" value="MDQ7248122.1"/>
    <property type="molecule type" value="Genomic_DNA"/>
</dbReference>
<dbReference type="PANTHER" id="PTHR44858">
    <property type="entry name" value="TETRATRICOPEPTIDE REPEAT PROTEIN 6"/>
    <property type="match status" value="1"/>
</dbReference>
<evidence type="ECO:0000256" key="2">
    <source>
        <dbReference type="ARBA" id="ARBA00022803"/>
    </source>
</evidence>
<dbReference type="PANTHER" id="PTHR44858:SF1">
    <property type="entry name" value="UDP-N-ACETYLGLUCOSAMINE--PEPTIDE N-ACETYLGLUCOSAMINYLTRANSFERASE SPINDLY-RELATED"/>
    <property type="match status" value="1"/>
</dbReference>
<feature type="repeat" description="TPR" evidence="3">
    <location>
        <begin position="123"/>
        <end position="156"/>
    </location>
</feature>
<name>A0ABU0YK71_9PROT</name>
<comment type="caution">
    <text evidence="4">The sequence shown here is derived from an EMBL/GenBank/DDBJ whole genome shotgun (WGS) entry which is preliminary data.</text>
</comment>
<dbReference type="InterPro" id="IPR011990">
    <property type="entry name" value="TPR-like_helical_dom_sf"/>
</dbReference>
<keyword evidence="5" id="KW-1185">Reference proteome</keyword>
<evidence type="ECO:0000313" key="5">
    <source>
        <dbReference type="Proteomes" id="UP001230156"/>
    </source>
</evidence>
<dbReference type="Gene3D" id="1.25.40.10">
    <property type="entry name" value="Tetratricopeptide repeat domain"/>
    <property type="match status" value="2"/>
</dbReference>
<gene>
    <name evidence="4" type="ORF">Q8A70_10620</name>
</gene>
<dbReference type="Proteomes" id="UP001230156">
    <property type="component" value="Unassembled WGS sequence"/>
</dbReference>
<evidence type="ECO:0000313" key="4">
    <source>
        <dbReference type="EMBL" id="MDQ7248122.1"/>
    </source>
</evidence>